<keyword evidence="2" id="KW-0808">Transferase</keyword>
<dbReference type="Proteomes" id="UP001362999">
    <property type="component" value="Unassembled WGS sequence"/>
</dbReference>
<protein>
    <submittedName>
        <fullName evidence="2">Kinase-like domain-containing protein</fullName>
    </submittedName>
</protein>
<sequence>MGRCADALSAVCRLFLTSCAPIFRNILLCVSSQRRLRLYHLLLGPSIDGFPVYPFRFGIPLVLKQTNRTVSTEAHALLSLNKLFPHPLIPTLIDSFQIDGVTWTLMTKLPGCGLDEVHENLTDDQITLICGQVLTVMRDVWRVPQPSELGGQVMVSASGHGLKTPRTFFEFIGKPRASIADCFQTVIDDWDDQPPAVKEVLTNDRVVWVHVDLCMRNILVTPHDGRLSGIVDWEDSAWLLRSWLLHVQRQLRLGCAGYWWHYWNNEHRFEPELEAAYSAANEILSFYLAP</sequence>
<evidence type="ECO:0000259" key="1">
    <source>
        <dbReference type="Pfam" id="PF01636"/>
    </source>
</evidence>
<comment type="caution">
    <text evidence="2">The sequence shown here is derived from an EMBL/GenBank/DDBJ whole genome shotgun (WGS) entry which is preliminary data.</text>
</comment>
<organism evidence="2 3">
    <name type="scientific">Favolaschia claudopus</name>
    <dbReference type="NCBI Taxonomy" id="2862362"/>
    <lineage>
        <taxon>Eukaryota</taxon>
        <taxon>Fungi</taxon>
        <taxon>Dikarya</taxon>
        <taxon>Basidiomycota</taxon>
        <taxon>Agaricomycotina</taxon>
        <taxon>Agaricomycetes</taxon>
        <taxon>Agaricomycetidae</taxon>
        <taxon>Agaricales</taxon>
        <taxon>Marasmiineae</taxon>
        <taxon>Mycenaceae</taxon>
        <taxon>Favolaschia</taxon>
    </lineage>
</organism>
<dbReference type="InterPro" id="IPR002575">
    <property type="entry name" value="Aminoglycoside_PTrfase"/>
</dbReference>
<keyword evidence="2" id="KW-0418">Kinase</keyword>
<name>A0AAW0EFS1_9AGAR</name>
<dbReference type="Gene3D" id="3.90.1200.10">
    <property type="match status" value="1"/>
</dbReference>
<evidence type="ECO:0000313" key="2">
    <source>
        <dbReference type="EMBL" id="KAK7063663.1"/>
    </source>
</evidence>
<feature type="domain" description="Aminoglycoside phosphotransferase" evidence="1">
    <location>
        <begin position="67"/>
        <end position="238"/>
    </location>
</feature>
<keyword evidence="3" id="KW-1185">Reference proteome</keyword>
<dbReference type="Pfam" id="PF01636">
    <property type="entry name" value="APH"/>
    <property type="match status" value="1"/>
</dbReference>
<dbReference type="InterPro" id="IPR011009">
    <property type="entry name" value="Kinase-like_dom_sf"/>
</dbReference>
<dbReference type="EMBL" id="JAWWNJ010000001">
    <property type="protein sequence ID" value="KAK7063663.1"/>
    <property type="molecule type" value="Genomic_DNA"/>
</dbReference>
<dbReference type="AlphaFoldDB" id="A0AAW0EFS1"/>
<accession>A0AAW0EFS1</accession>
<dbReference type="PANTHER" id="PTHR21310:SF15">
    <property type="entry name" value="AMINOGLYCOSIDE PHOSPHOTRANSFERASE DOMAIN-CONTAINING PROTEIN"/>
    <property type="match status" value="1"/>
</dbReference>
<reference evidence="2 3" key="1">
    <citation type="journal article" date="2024" name="J Genomics">
        <title>Draft genome sequencing and assembly of Favolaschia claudopus CIRM-BRFM 2984 isolated from oak limbs.</title>
        <authorList>
            <person name="Navarro D."/>
            <person name="Drula E."/>
            <person name="Chaduli D."/>
            <person name="Cazenave R."/>
            <person name="Ahrendt S."/>
            <person name="Wang J."/>
            <person name="Lipzen A."/>
            <person name="Daum C."/>
            <person name="Barry K."/>
            <person name="Grigoriev I.V."/>
            <person name="Favel A."/>
            <person name="Rosso M.N."/>
            <person name="Martin F."/>
        </authorList>
    </citation>
    <scope>NUCLEOTIDE SEQUENCE [LARGE SCALE GENOMIC DNA]</scope>
    <source>
        <strain evidence="2 3">CIRM-BRFM 2984</strain>
    </source>
</reference>
<dbReference type="InterPro" id="IPR051678">
    <property type="entry name" value="AGP_Transferase"/>
</dbReference>
<dbReference type="PANTHER" id="PTHR21310">
    <property type="entry name" value="AMINOGLYCOSIDE PHOSPHOTRANSFERASE-RELATED-RELATED"/>
    <property type="match status" value="1"/>
</dbReference>
<dbReference type="SUPFAM" id="SSF56112">
    <property type="entry name" value="Protein kinase-like (PK-like)"/>
    <property type="match status" value="1"/>
</dbReference>
<gene>
    <name evidence="2" type="ORF">R3P38DRAFT_2593375</name>
</gene>
<dbReference type="GO" id="GO:0016301">
    <property type="term" value="F:kinase activity"/>
    <property type="evidence" value="ECO:0007669"/>
    <property type="project" value="UniProtKB-KW"/>
</dbReference>
<proteinExistence type="predicted"/>
<evidence type="ECO:0000313" key="3">
    <source>
        <dbReference type="Proteomes" id="UP001362999"/>
    </source>
</evidence>